<keyword evidence="3" id="KW-1185">Reference proteome</keyword>
<evidence type="ECO:0000256" key="1">
    <source>
        <dbReference type="SAM" id="Phobius"/>
    </source>
</evidence>
<dbReference type="OrthoDB" id="1797693at2"/>
<organism evidence="2 3">
    <name type="scientific">Salisediminibacterium beveridgei</name>
    <dbReference type="NCBI Taxonomy" id="632773"/>
    <lineage>
        <taxon>Bacteria</taxon>
        <taxon>Bacillati</taxon>
        <taxon>Bacillota</taxon>
        <taxon>Bacilli</taxon>
        <taxon>Bacillales</taxon>
        <taxon>Bacillaceae</taxon>
        <taxon>Salisediminibacterium</taxon>
    </lineage>
</organism>
<keyword evidence="1" id="KW-0812">Transmembrane</keyword>
<accession>A0A1D7QT35</accession>
<keyword evidence="1" id="KW-0472">Membrane</keyword>
<dbReference type="Proteomes" id="UP000094463">
    <property type="component" value="Chromosome"/>
</dbReference>
<name>A0A1D7QT35_9BACI</name>
<dbReference type="STRING" id="632773.BBEV_0821"/>
<evidence type="ECO:0000313" key="2">
    <source>
        <dbReference type="EMBL" id="AOM82192.1"/>
    </source>
</evidence>
<feature type="transmembrane region" description="Helical" evidence="1">
    <location>
        <begin position="31"/>
        <end position="52"/>
    </location>
</feature>
<dbReference type="KEGG" id="bbev:BBEV_0821"/>
<gene>
    <name evidence="2" type="ORF">BBEV_0821</name>
</gene>
<dbReference type="RefSeq" id="WP_069364307.1">
    <property type="nucleotide sequence ID" value="NZ_CP012502.1"/>
</dbReference>
<evidence type="ECO:0000313" key="3">
    <source>
        <dbReference type="Proteomes" id="UP000094463"/>
    </source>
</evidence>
<protein>
    <submittedName>
        <fullName evidence="2">Uncharacterized protein</fullName>
    </submittedName>
</protein>
<keyword evidence="1" id="KW-1133">Transmembrane helix</keyword>
<dbReference type="EMBL" id="CP012502">
    <property type="protein sequence ID" value="AOM82192.1"/>
    <property type="molecule type" value="Genomic_DNA"/>
</dbReference>
<proteinExistence type="predicted"/>
<sequence length="135" mass="15475">MILLTADVTNPGATLHPEGHMNWWYDSMFTAINPHLFTLLILMIPIAGIVFYQMGKKKAAKLDDAWHSDETEKAFQKLMARKKVIMNKLIDLEEARDQGELTEGDFLEEEAAYRKHLYETERKLHALIDDAEGGN</sequence>
<dbReference type="AlphaFoldDB" id="A0A1D7QT35"/>
<reference evidence="2 3" key="1">
    <citation type="submission" date="2015-08" db="EMBL/GenBank/DDBJ databases">
        <title>The complete genome sequence of Bacillus beveridgei MLTeJB.</title>
        <authorList>
            <person name="Hanson T.E."/>
            <person name="Mesa C."/>
            <person name="Basesman S.M."/>
            <person name="Oremland R.S."/>
        </authorList>
    </citation>
    <scope>NUCLEOTIDE SEQUENCE [LARGE SCALE GENOMIC DNA]</scope>
    <source>
        <strain evidence="2 3">MLTeJB</strain>
    </source>
</reference>